<sequence length="274" mass="28821">MRRRGWLFFGAPAAALFTAFWALPMLNLAWVGAAGREGDAFGAAYWQVLTQPLYWRSLGNTVALSLAATLATLLLALPVGRFLARHPRFPGRATLVALLTFPLAFPGVVVGFLVILLAGRQGVLSSLTEWLTGEPRAFAYGMAGLFVGYLYFSLPRAIGMVSAAAQQMDPSLLDAGRTLGAGAWRRLVDIELPALKPALIGAGAMSFATSMGAFGTAFTLATQINVLPLTIYNEFTNYANIPVAAALSVLLGLATWAVLYAAHSLAGTRGGAGG</sequence>
<reference evidence="11 12" key="2">
    <citation type="submission" date="2017-08" db="EMBL/GenBank/DDBJ databases">
        <authorList>
            <person name="de Groot N.N."/>
        </authorList>
    </citation>
    <scope>NUCLEOTIDE SEQUENCE [LARGE SCALE GENOMIC DNA]</scope>
    <source>
        <strain evidence="11">Orrdi1</strain>
    </source>
</reference>
<evidence type="ECO:0000256" key="5">
    <source>
        <dbReference type="ARBA" id="ARBA00022692"/>
    </source>
</evidence>
<evidence type="ECO:0000256" key="7">
    <source>
        <dbReference type="ARBA" id="ARBA00023136"/>
    </source>
</evidence>
<feature type="domain" description="ABC transmembrane type-1" evidence="9">
    <location>
        <begin position="58"/>
        <end position="262"/>
    </location>
</feature>
<keyword evidence="3 8" id="KW-0813">Transport</keyword>
<evidence type="ECO:0000256" key="2">
    <source>
        <dbReference type="ARBA" id="ARBA00007069"/>
    </source>
</evidence>
<organism evidence="10 12">
    <name type="scientific">Orrella dioscoreae</name>
    <dbReference type="NCBI Taxonomy" id="1851544"/>
    <lineage>
        <taxon>Bacteria</taxon>
        <taxon>Pseudomonadati</taxon>
        <taxon>Pseudomonadota</taxon>
        <taxon>Betaproteobacteria</taxon>
        <taxon>Burkholderiales</taxon>
        <taxon>Alcaligenaceae</taxon>
        <taxon>Orrella</taxon>
    </lineage>
</organism>
<dbReference type="Gene3D" id="1.10.3720.10">
    <property type="entry name" value="MetI-like"/>
    <property type="match status" value="1"/>
</dbReference>
<evidence type="ECO:0000259" key="9">
    <source>
        <dbReference type="PROSITE" id="PS50928"/>
    </source>
</evidence>
<dbReference type="PROSITE" id="PS50928">
    <property type="entry name" value="ABC_TM1"/>
    <property type="match status" value="1"/>
</dbReference>
<dbReference type="AlphaFoldDB" id="A0A1C3K1W9"/>
<comment type="subcellular location">
    <subcellularLocation>
        <location evidence="1 8">Cell membrane</location>
        <topology evidence="1 8">Multi-pass membrane protein</topology>
    </subcellularLocation>
</comment>
<dbReference type="Proteomes" id="UP000078558">
    <property type="component" value="Chromosome I"/>
</dbReference>
<keyword evidence="4" id="KW-1003">Cell membrane</keyword>
<evidence type="ECO:0000256" key="3">
    <source>
        <dbReference type="ARBA" id="ARBA00022448"/>
    </source>
</evidence>
<keyword evidence="6 8" id="KW-1133">Transmembrane helix</keyword>
<dbReference type="EMBL" id="FLRC01000019">
    <property type="protein sequence ID" value="SBT25502.1"/>
    <property type="molecule type" value="Genomic_DNA"/>
</dbReference>
<keyword evidence="12" id="KW-1185">Reference proteome</keyword>
<comment type="similarity">
    <text evidence="2">Belongs to the binding-protein-dependent transport system permease family. CysTW subfamily.</text>
</comment>
<name>A0A1C3K1W9_9BURK</name>
<protein>
    <submittedName>
        <fullName evidence="10">Probable Binding-protein-dependent transport system, permease protein</fullName>
    </submittedName>
</protein>
<evidence type="ECO:0000256" key="8">
    <source>
        <dbReference type="RuleBase" id="RU363032"/>
    </source>
</evidence>
<dbReference type="PANTHER" id="PTHR42929">
    <property type="entry name" value="INNER MEMBRANE ABC TRANSPORTER PERMEASE PROTEIN YDCU-RELATED-RELATED"/>
    <property type="match status" value="1"/>
</dbReference>
<evidence type="ECO:0000313" key="11">
    <source>
        <dbReference type="EMBL" id="SOE46297.1"/>
    </source>
</evidence>
<dbReference type="SUPFAM" id="SSF161098">
    <property type="entry name" value="MetI-like"/>
    <property type="match status" value="1"/>
</dbReference>
<dbReference type="InterPro" id="IPR035906">
    <property type="entry name" value="MetI-like_sf"/>
</dbReference>
<dbReference type="GO" id="GO:0005886">
    <property type="term" value="C:plasma membrane"/>
    <property type="evidence" value="ECO:0007669"/>
    <property type="project" value="UniProtKB-SubCell"/>
</dbReference>
<feature type="transmembrane region" description="Helical" evidence="8">
    <location>
        <begin position="62"/>
        <end position="83"/>
    </location>
</feature>
<accession>A0A1C3K1W9</accession>
<dbReference type="STRING" id="1851544.ODI_04048"/>
<dbReference type="KEGG" id="odi:ODI_R0233"/>
<dbReference type="CDD" id="cd06261">
    <property type="entry name" value="TM_PBP2"/>
    <property type="match status" value="1"/>
</dbReference>
<dbReference type="InterPro" id="IPR000515">
    <property type="entry name" value="MetI-like"/>
</dbReference>
<feature type="transmembrane region" description="Helical" evidence="8">
    <location>
        <begin position="198"/>
        <end position="221"/>
    </location>
</feature>
<evidence type="ECO:0000256" key="4">
    <source>
        <dbReference type="ARBA" id="ARBA00022475"/>
    </source>
</evidence>
<gene>
    <name evidence="10" type="ORF">ODI_04048</name>
    <name evidence="11" type="ORF">ODI_R0233</name>
</gene>
<dbReference type="Pfam" id="PF00528">
    <property type="entry name" value="BPD_transp_1"/>
    <property type="match status" value="1"/>
</dbReference>
<proteinExistence type="inferred from homology"/>
<evidence type="ECO:0000256" key="6">
    <source>
        <dbReference type="ARBA" id="ARBA00022989"/>
    </source>
</evidence>
<feature type="transmembrane region" description="Helical" evidence="8">
    <location>
        <begin position="137"/>
        <end position="154"/>
    </location>
</feature>
<feature type="transmembrane region" description="Helical" evidence="8">
    <location>
        <begin position="241"/>
        <end position="262"/>
    </location>
</feature>
<keyword evidence="7 8" id="KW-0472">Membrane</keyword>
<reference evidence="10 12" key="1">
    <citation type="submission" date="2016-06" db="EMBL/GenBank/DDBJ databases">
        <authorList>
            <person name="Kjaerup R.B."/>
            <person name="Dalgaard T.S."/>
            <person name="Juul-Madsen H.R."/>
        </authorList>
    </citation>
    <scope>NUCLEOTIDE SEQUENCE [LARGE SCALE GENOMIC DNA]</scope>
    <source>
        <strain evidence="10">Orrdi1</strain>
    </source>
</reference>
<dbReference type="PANTHER" id="PTHR42929:SF1">
    <property type="entry name" value="INNER MEMBRANE ABC TRANSPORTER PERMEASE PROTEIN YDCU-RELATED"/>
    <property type="match status" value="1"/>
</dbReference>
<feature type="transmembrane region" description="Helical" evidence="8">
    <location>
        <begin position="95"/>
        <end position="117"/>
    </location>
</feature>
<dbReference type="RefSeq" id="WP_067753576.1">
    <property type="nucleotide sequence ID" value="NZ_LT907988.1"/>
</dbReference>
<dbReference type="EMBL" id="LT907988">
    <property type="protein sequence ID" value="SOE46297.1"/>
    <property type="molecule type" value="Genomic_DNA"/>
</dbReference>
<dbReference type="OrthoDB" id="7056428at2"/>
<dbReference type="GO" id="GO:0055085">
    <property type="term" value="P:transmembrane transport"/>
    <property type="evidence" value="ECO:0007669"/>
    <property type="project" value="InterPro"/>
</dbReference>
<evidence type="ECO:0000313" key="12">
    <source>
        <dbReference type="Proteomes" id="UP000078558"/>
    </source>
</evidence>
<evidence type="ECO:0000313" key="10">
    <source>
        <dbReference type="EMBL" id="SBT25502.1"/>
    </source>
</evidence>
<evidence type="ECO:0000256" key="1">
    <source>
        <dbReference type="ARBA" id="ARBA00004651"/>
    </source>
</evidence>
<keyword evidence="5 8" id="KW-0812">Transmembrane</keyword>